<feature type="compositionally biased region" description="Polar residues" evidence="1">
    <location>
        <begin position="669"/>
        <end position="682"/>
    </location>
</feature>
<dbReference type="InterPro" id="IPR029205">
    <property type="entry name" value="Clathrin-bd"/>
</dbReference>
<evidence type="ECO:0000256" key="1">
    <source>
        <dbReference type="SAM" id="MobiDB-lite"/>
    </source>
</evidence>
<feature type="region of interest" description="Disordered" evidence="1">
    <location>
        <begin position="343"/>
        <end position="362"/>
    </location>
</feature>
<evidence type="ECO:0000256" key="2">
    <source>
        <dbReference type="SAM" id="Phobius"/>
    </source>
</evidence>
<gene>
    <name evidence="4" type="ORF">ACAOBT_LOCUS1029</name>
</gene>
<feature type="region of interest" description="Disordered" evidence="1">
    <location>
        <begin position="945"/>
        <end position="973"/>
    </location>
</feature>
<dbReference type="PANTHER" id="PTHR16156">
    <property type="entry name" value="AFTIPHILIN A-RELATED"/>
    <property type="match status" value="1"/>
</dbReference>
<keyword evidence="2" id="KW-1133">Transmembrane helix</keyword>
<dbReference type="OrthoDB" id="5917212at2759"/>
<dbReference type="GO" id="GO:0030276">
    <property type="term" value="F:clathrin binding"/>
    <property type="evidence" value="ECO:0007669"/>
    <property type="project" value="InterPro"/>
</dbReference>
<dbReference type="EMBL" id="CAKOFQ010006660">
    <property type="protein sequence ID" value="CAH1955322.1"/>
    <property type="molecule type" value="Genomic_DNA"/>
</dbReference>
<feature type="transmembrane region" description="Helical" evidence="2">
    <location>
        <begin position="12"/>
        <end position="29"/>
    </location>
</feature>
<keyword evidence="5" id="KW-1185">Reference proteome</keyword>
<dbReference type="AlphaFoldDB" id="A0A9P0JLN6"/>
<keyword evidence="2" id="KW-0472">Membrane</keyword>
<sequence length="1231" mass="137250">MKTLSNITHNKTIVLIYLSIVTPGFYSIFCIGQQYCKTLASLTSTKKKRSVAHQGDIFFHLIKDFKSCCILMSNIIPPLLCNTPPPPPSPDEEDEDDFGDFSGANDYSYGCDNLSLPSTPEESPKKVIITKQVDINCNAENKKEDQTTVEHVQKNYLDRRKSNESFDSGKLKYSNHVMDKIDSCNDISQNVSVDVSEGTISDNTNQISPLGNENEINIEKCHENDPQPEQIEDLPLDELSFDNCGHDDAEFMREITDFSDVYRAIEQSGYSDNQNNEDEFGDFVVNAGIEINKPELNNDDNIIYITSSFTKESEIGVGEEKNHSAIASNSEDAYIQYNHMFESKSSLKDDDPNSESDSLKENDKDIIFDNDFVENSLNSAVTPELKLEGSTSIISDNQELSEEVQEDDDFGNFETADPNSDSKTDNDFGDFANFASHEDAFKEAQTAASTTEQADDDFGDFTSSNSDDFFGASTSHNLEKPCIKYFYLGKEEAYQKAKEILKEMIPLSEVTGEDIDVKELGAEDFVFNQLKDVTETPALNYQWSKSSSQKMLLKALNIDARNILYGPSWNPTMPRFAANLTMEPLEPIKTECASPSLHKSAPLLNPQPPVPEVPSAQFDWSGSGLTNPLDPISATKTEDLTVETTKQPDISTRIQDDSPTDAQHDNFEDFTSYQSTPMPQVSDTWSKQVPLRETYISSSDNHEVVPEVPLNVEAWLQPTIVTPELPRKQIDAEEDVIVEKEEPGKGFMDLEECDVSNEVREDAVATSVLSKAELSIFDSLSKSEDIITTSNESSPERVRGKVPENLQEPIASLSNEEDEFTDFQFSVPVSEISQPPRSLTPIVEPLKPVFEPSKPTVGLLKPVLEPLKPVPIASNVSSKAVPTQINWPDPGITEEELKKFDEVFSQPALQNQPEPTKLIQPEIIKSVQPDSIRSLHPEVVKQTQPNITKSGSTEIVRPMQSDVMKPRHPEATDTIQREVSRSVLPEVIRPVHAEIMKPLQQTVMKPRYPEVTKPMQPDVMKAVQLGNVKPQKQSNSFDDDEWTDFMSVQKPSPVHKMKTSSREQTSSPDLTLSVFNLGNIQPSRPPVPVITPTGLVQTKLSSNLNQVPMSPKSTPKNNVVIPQSAYHAPLPSIISHQFASQAYSFRNIGQPTNQNAAEDDEWGDFVSAQTVANGWPSTNHSSQQNQFNNHNVQQSQFKMVTPQVKSSVSNLVLPELDFVAPKGRTYNSRNK</sequence>
<accession>A0A9P0JLN6</accession>
<proteinExistence type="predicted"/>
<evidence type="ECO:0000259" key="3">
    <source>
        <dbReference type="Pfam" id="PF15045"/>
    </source>
</evidence>
<feature type="compositionally biased region" description="Acidic residues" evidence="1">
    <location>
        <begin position="399"/>
        <end position="411"/>
    </location>
</feature>
<dbReference type="InterPro" id="IPR046359">
    <property type="entry name" value="Aftin-like"/>
</dbReference>
<dbReference type="PANTHER" id="PTHR16156:SF10">
    <property type="entry name" value="AFTIPHILIN-RELATED"/>
    <property type="match status" value="1"/>
</dbReference>
<dbReference type="Proteomes" id="UP001152888">
    <property type="component" value="Unassembled WGS sequence"/>
</dbReference>
<protein>
    <recommendedName>
        <fullName evidence="3">Aftiphilin clathrin-binding box domain-containing protein</fullName>
    </recommendedName>
</protein>
<comment type="caution">
    <text evidence="4">The sequence shown here is derived from an EMBL/GenBank/DDBJ whole genome shotgun (WGS) entry which is preliminary data.</text>
</comment>
<evidence type="ECO:0000313" key="5">
    <source>
        <dbReference type="Proteomes" id="UP001152888"/>
    </source>
</evidence>
<dbReference type="Pfam" id="PF15045">
    <property type="entry name" value="Clathrin_bdg"/>
    <property type="match status" value="1"/>
</dbReference>
<feature type="region of interest" description="Disordered" evidence="1">
    <location>
        <begin position="651"/>
        <end position="682"/>
    </location>
</feature>
<reference evidence="4" key="1">
    <citation type="submission" date="2022-03" db="EMBL/GenBank/DDBJ databases">
        <authorList>
            <person name="Sayadi A."/>
        </authorList>
    </citation>
    <scope>NUCLEOTIDE SEQUENCE</scope>
</reference>
<feature type="compositionally biased region" description="Basic and acidic residues" evidence="1">
    <location>
        <begin position="964"/>
        <end position="973"/>
    </location>
</feature>
<evidence type="ECO:0000313" key="4">
    <source>
        <dbReference type="EMBL" id="CAH1955322.1"/>
    </source>
</evidence>
<feature type="region of interest" description="Disordered" evidence="1">
    <location>
        <begin position="390"/>
        <end position="427"/>
    </location>
</feature>
<organism evidence="4 5">
    <name type="scientific">Acanthoscelides obtectus</name>
    <name type="common">Bean weevil</name>
    <name type="synonym">Bruchus obtectus</name>
    <dbReference type="NCBI Taxonomy" id="200917"/>
    <lineage>
        <taxon>Eukaryota</taxon>
        <taxon>Metazoa</taxon>
        <taxon>Ecdysozoa</taxon>
        <taxon>Arthropoda</taxon>
        <taxon>Hexapoda</taxon>
        <taxon>Insecta</taxon>
        <taxon>Pterygota</taxon>
        <taxon>Neoptera</taxon>
        <taxon>Endopterygota</taxon>
        <taxon>Coleoptera</taxon>
        <taxon>Polyphaga</taxon>
        <taxon>Cucujiformia</taxon>
        <taxon>Chrysomeloidea</taxon>
        <taxon>Chrysomelidae</taxon>
        <taxon>Bruchinae</taxon>
        <taxon>Bruchini</taxon>
        <taxon>Acanthoscelides</taxon>
    </lineage>
</organism>
<dbReference type="GO" id="GO:0030121">
    <property type="term" value="C:AP-1 adaptor complex"/>
    <property type="evidence" value="ECO:0007669"/>
    <property type="project" value="TreeGrafter"/>
</dbReference>
<dbReference type="GO" id="GO:0032588">
    <property type="term" value="C:trans-Golgi network membrane"/>
    <property type="evidence" value="ECO:0007669"/>
    <property type="project" value="InterPro"/>
</dbReference>
<name>A0A9P0JLN6_ACAOB</name>
<keyword evidence="2" id="KW-0812">Transmembrane</keyword>
<feature type="domain" description="Aftiphilin clathrin-binding box" evidence="3">
    <location>
        <begin position="526"/>
        <end position="592"/>
    </location>
</feature>